<sequence length="207" mass="23361">MNLKQRFGQESSLLRLHYKENNLPSLMCQHIMNWFPYQPREYVAVCIGTDRSTGDALGPLTGMYFQTYKPRHIRVYGTIHEPVHAVNLEESLERIYKLHNNPFIIAIDACLGRSTSIGHIITEKKSLQPGTALNKTLPAVGDISITGVVNVSGFMEHSILQNTRLSVVMDMAKQVSGILEDIDDQLTYVRIPTVIQARKEKSNPEII</sequence>
<dbReference type="Pfam" id="PF06866">
    <property type="entry name" value="DUF1256"/>
    <property type="match status" value="1"/>
</dbReference>
<dbReference type="InterPro" id="IPR023430">
    <property type="entry name" value="Pept_HybD-like_dom_sf"/>
</dbReference>
<evidence type="ECO:0000313" key="1">
    <source>
        <dbReference type="EMBL" id="GLO68223.1"/>
    </source>
</evidence>
<dbReference type="NCBIfam" id="TIGR02841">
    <property type="entry name" value="spore_YyaC"/>
    <property type="match status" value="1"/>
</dbReference>
<dbReference type="RefSeq" id="WP_069685046.1">
    <property type="nucleotide sequence ID" value="NZ_BSKO01000001.1"/>
</dbReference>
<evidence type="ECO:0000313" key="2">
    <source>
        <dbReference type="Proteomes" id="UP001275436"/>
    </source>
</evidence>
<proteinExistence type="predicted"/>
<evidence type="ECO:0008006" key="3">
    <source>
        <dbReference type="Google" id="ProtNLM"/>
    </source>
</evidence>
<dbReference type="SUPFAM" id="SSF53163">
    <property type="entry name" value="HybD-like"/>
    <property type="match status" value="1"/>
</dbReference>
<organism evidence="1 2">
    <name type="scientific">Oceanobacillus kimchii</name>
    <dbReference type="NCBI Taxonomy" id="746691"/>
    <lineage>
        <taxon>Bacteria</taxon>
        <taxon>Bacillati</taxon>
        <taxon>Bacillota</taxon>
        <taxon>Bacilli</taxon>
        <taxon>Bacillales</taxon>
        <taxon>Bacillaceae</taxon>
        <taxon>Oceanobacillus</taxon>
    </lineage>
</organism>
<comment type="caution">
    <text evidence="1">The sequence shown here is derived from an EMBL/GenBank/DDBJ whole genome shotgun (WGS) entry which is preliminary data.</text>
</comment>
<gene>
    <name evidence="1" type="ORF">MACH08_40070</name>
</gene>
<dbReference type="Proteomes" id="UP001275436">
    <property type="component" value="Unassembled WGS sequence"/>
</dbReference>
<dbReference type="EMBL" id="BSKO01000001">
    <property type="protein sequence ID" value="GLO68223.1"/>
    <property type="molecule type" value="Genomic_DNA"/>
</dbReference>
<keyword evidence="2" id="KW-1185">Reference proteome</keyword>
<dbReference type="InterPro" id="IPR009665">
    <property type="entry name" value="YyaC"/>
</dbReference>
<accession>A0ABQ5TN31</accession>
<protein>
    <recommendedName>
        <fullName evidence="3">Spore protease YyaC</fullName>
    </recommendedName>
</protein>
<name>A0ABQ5TN31_9BACI</name>
<reference evidence="1 2" key="1">
    <citation type="submission" date="2023-02" db="EMBL/GenBank/DDBJ databases">
        <title>Oceanobacillus kimchii IFOP_LL358 isolated form Alexandrium catenella lab strain.</title>
        <authorList>
            <person name="Gajardo G."/>
            <person name="Ueki S."/>
            <person name="Maruyama F."/>
        </authorList>
    </citation>
    <scope>NUCLEOTIDE SEQUENCE [LARGE SCALE GENOMIC DNA]</scope>
    <source>
        <strain evidence="1 2">IFOP_LL358</strain>
    </source>
</reference>